<proteinExistence type="predicted"/>
<evidence type="ECO:0000313" key="1">
    <source>
        <dbReference type="EMBL" id="GBO13507.1"/>
    </source>
</evidence>
<sequence>MSQPLPVNNFEWLSPEEISLHEICQHPDDTTTGYILEVDMEYPSDLHNSYPLAPERMIITPDKLSPTAMEILNEMNIKPAPKS</sequence>
<protein>
    <submittedName>
        <fullName evidence="1">Uncharacterized protein</fullName>
    </submittedName>
</protein>
<comment type="caution">
    <text evidence="1">The sequence shown here is derived from an EMBL/GenBank/DDBJ whole genome shotgun (WGS) entry which is preliminary data.</text>
</comment>
<dbReference type="OrthoDB" id="414982at2759"/>
<name>A0A4Y2UPQ0_ARAVE</name>
<evidence type="ECO:0000313" key="2">
    <source>
        <dbReference type="Proteomes" id="UP000499080"/>
    </source>
</evidence>
<dbReference type="EMBL" id="BGPR01037812">
    <property type="protein sequence ID" value="GBO13507.1"/>
    <property type="molecule type" value="Genomic_DNA"/>
</dbReference>
<organism evidence="1 2">
    <name type="scientific">Araneus ventricosus</name>
    <name type="common">Orbweaver spider</name>
    <name type="synonym">Epeira ventricosa</name>
    <dbReference type="NCBI Taxonomy" id="182803"/>
    <lineage>
        <taxon>Eukaryota</taxon>
        <taxon>Metazoa</taxon>
        <taxon>Ecdysozoa</taxon>
        <taxon>Arthropoda</taxon>
        <taxon>Chelicerata</taxon>
        <taxon>Arachnida</taxon>
        <taxon>Araneae</taxon>
        <taxon>Araneomorphae</taxon>
        <taxon>Entelegynae</taxon>
        <taxon>Araneoidea</taxon>
        <taxon>Araneidae</taxon>
        <taxon>Araneus</taxon>
    </lineage>
</organism>
<reference evidence="1 2" key="1">
    <citation type="journal article" date="2019" name="Sci. Rep.">
        <title>Orb-weaving spider Araneus ventricosus genome elucidates the spidroin gene catalogue.</title>
        <authorList>
            <person name="Kono N."/>
            <person name="Nakamura H."/>
            <person name="Ohtoshi R."/>
            <person name="Moran D.A.P."/>
            <person name="Shinohara A."/>
            <person name="Yoshida Y."/>
            <person name="Fujiwara M."/>
            <person name="Mori M."/>
            <person name="Tomita M."/>
            <person name="Arakawa K."/>
        </authorList>
    </citation>
    <scope>NUCLEOTIDE SEQUENCE [LARGE SCALE GENOMIC DNA]</scope>
</reference>
<keyword evidence="2" id="KW-1185">Reference proteome</keyword>
<dbReference type="Proteomes" id="UP000499080">
    <property type="component" value="Unassembled WGS sequence"/>
</dbReference>
<dbReference type="AlphaFoldDB" id="A0A4Y2UPQ0"/>
<gene>
    <name evidence="1" type="ORF">AVEN_265539_1</name>
</gene>
<accession>A0A4Y2UPQ0</accession>